<dbReference type="AlphaFoldDB" id="A0A1D1W7Y7"/>
<accession>A0A1D1W7Y7</accession>
<organism evidence="1 2">
    <name type="scientific">Ramazzottius varieornatus</name>
    <name type="common">Water bear</name>
    <name type="synonym">Tardigrade</name>
    <dbReference type="NCBI Taxonomy" id="947166"/>
    <lineage>
        <taxon>Eukaryota</taxon>
        <taxon>Metazoa</taxon>
        <taxon>Ecdysozoa</taxon>
        <taxon>Tardigrada</taxon>
        <taxon>Eutardigrada</taxon>
        <taxon>Parachela</taxon>
        <taxon>Hypsibioidea</taxon>
        <taxon>Ramazzottiidae</taxon>
        <taxon>Ramazzottius</taxon>
    </lineage>
</organism>
<proteinExistence type="predicted"/>
<name>A0A1D1W7Y7_RAMVA</name>
<evidence type="ECO:0000313" key="1">
    <source>
        <dbReference type="EMBL" id="GAV09497.1"/>
    </source>
</evidence>
<evidence type="ECO:0000313" key="2">
    <source>
        <dbReference type="Proteomes" id="UP000186922"/>
    </source>
</evidence>
<comment type="caution">
    <text evidence="1">The sequence shown here is derived from an EMBL/GenBank/DDBJ whole genome shotgun (WGS) entry which is preliminary data.</text>
</comment>
<dbReference type="EMBL" id="BDGG01000023">
    <property type="protein sequence ID" value="GAV09497.1"/>
    <property type="molecule type" value="Genomic_DNA"/>
</dbReference>
<protein>
    <submittedName>
        <fullName evidence="1">Uncharacterized protein</fullName>
    </submittedName>
</protein>
<keyword evidence="2" id="KW-1185">Reference proteome</keyword>
<dbReference type="Proteomes" id="UP000186922">
    <property type="component" value="Unassembled WGS sequence"/>
</dbReference>
<sequence>MDYEEGKKRSCGYFENADDEPHNVHGILPNFPSSLLLVVLYLLLYDCWKCNELVGLFEELSHTVRVNTKISAALTQ</sequence>
<gene>
    <name evidence="1" type="primary">RvY_19030-1</name>
    <name evidence="1" type="synonym">RvY_19030.1</name>
    <name evidence="1" type="ORF">RvY_19030</name>
</gene>
<reference evidence="1 2" key="1">
    <citation type="journal article" date="2016" name="Nat. Commun.">
        <title>Extremotolerant tardigrade genome and improved radiotolerance of human cultured cells by tardigrade-unique protein.</title>
        <authorList>
            <person name="Hashimoto T."/>
            <person name="Horikawa D.D."/>
            <person name="Saito Y."/>
            <person name="Kuwahara H."/>
            <person name="Kozuka-Hata H."/>
            <person name="Shin-I T."/>
            <person name="Minakuchi Y."/>
            <person name="Ohishi K."/>
            <person name="Motoyama A."/>
            <person name="Aizu T."/>
            <person name="Enomoto A."/>
            <person name="Kondo K."/>
            <person name="Tanaka S."/>
            <person name="Hara Y."/>
            <person name="Koshikawa S."/>
            <person name="Sagara H."/>
            <person name="Miura T."/>
            <person name="Yokobori S."/>
            <person name="Miyagawa K."/>
            <person name="Suzuki Y."/>
            <person name="Kubo T."/>
            <person name="Oyama M."/>
            <person name="Kohara Y."/>
            <person name="Fujiyama A."/>
            <person name="Arakawa K."/>
            <person name="Katayama T."/>
            <person name="Toyoda A."/>
            <person name="Kunieda T."/>
        </authorList>
    </citation>
    <scope>NUCLEOTIDE SEQUENCE [LARGE SCALE GENOMIC DNA]</scope>
    <source>
        <strain evidence="1 2">YOKOZUNA-1</strain>
    </source>
</reference>